<dbReference type="EMBL" id="JADBEL010000010">
    <property type="protein sequence ID" value="MBE1554957.1"/>
    <property type="molecule type" value="Genomic_DNA"/>
</dbReference>
<evidence type="ECO:0000256" key="3">
    <source>
        <dbReference type="ARBA" id="ARBA00023163"/>
    </source>
</evidence>
<dbReference type="PANTHER" id="PTHR30055">
    <property type="entry name" value="HTH-TYPE TRANSCRIPTIONAL REGULATOR RUTR"/>
    <property type="match status" value="1"/>
</dbReference>
<evidence type="ECO:0000313" key="7">
    <source>
        <dbReference type="Proteomes" id="UP000658225"/>
    </source>
</evidence>
<name>A0A927REW0_9BACL</name>
<dbReference type="Proteomes" id="UP000658225">
    <property type="component" value="Unassembled WGS sequence"/>
</dbReference>
<dbReference type="Gene3D" id="1.10.357.10">
    <property type="entry name" value="Tetracycline Repressor, domain 2"/>
    <property type="match status" value="1"/>
</dbReference>
<dbReference type="PANTHER" id="PTHR30055:SF234">
    <property type="entry name" value="HTH-TYPE TRANSCRIPTIONAL REGULATOR BETI"/>
    <property type="match status" value="1"/>
</dbReference>
<dbReference type="Pfam" id="PF00440">
    <property type="entry name" value="TetR_N"/>
    <property type="match status" value="1"/>
</dbReference>
<feature type="domain" description="HTH tetR-type" evidence="5">
    <location>
        <begin position="10"/>
        <end position="70"/>
    </location>
</feature>
<keyword evidence="2 4" id="KW-0238">DNA-binding</keyword>
<dbReference type="InterPro" id="IPR050109">
    <property type="entry name" value="HTH-type_TetR-like_transc_reg"/>
</dbReference>
<dbReference type="AlphaFoldDB" id="A0A927REW0"/>
<accession>A0A927REW0</accession>
<dbReference type="PRINTS" id="PR00455">
    <property type="entry name" value="HTHTETR"/>
</dbReference>
<evidence type="ECO:0000256" key="1">
    <source>
        <dbReference type="ARBA" id="ARBA00023015"/>
    </source>
</evidence>
<dbReference type="GO" id="GO:0003700">
    <property type="term" value="F:DNA-binding transcription factor activity"/>
    <property type="evidence" value="ECO:0007669"/>
    <property type="project" value="TreeGrafter"/>
</dbReference>
<keyword evidence="3" id="KW-0804">Transcription</keyword>
<protein>
    <submittedName>
        <fullName evidence="6">AcrR family transcriptional regulator</fullName>
    </submittedName>
</protein>
<evidence type="ECO:0000256" key="2">
    <source>
        <dbReference type="ARBA" id="ARBA00023125"/>
    </source>
</evidence>
<dbReference type="InterPro" id="IPR009057">
    <property type="entry name" value="Homeodomain-like_sf"/>
</dbReference>
<evidence type="ECO:0000313" key="6">
    <source>
        <dbReference type="EMBL" id="MBE1554957.1"/>
    </source>
</evidence>
<reference evidence="6" key="1">
    <citation type="submission" date="2020-10" db="EMBL/GenBank/DDBJ databases">
        <title>Genomic Encyclopedia of Type Strains, Phase IV (KMG-IV): sequencing the most valuable type-strain genomes for metagenomic binning, comparative biology and taxonomic classification.</title>
        <authorList>
            <person name="Goeker M."/>
        </authorList>
    </citation>
    <scope>NUCLEOTIDE SEQUENCE</scope>
    <source>
        <strain evidence="6">DSM 13886</strain>
    </source>
</reference>
<dbReference type="PROSITE" id="PS50977">
    <property type="entry name" value="HTH_TETR_2"/>
    <property type="match status" value="1"/>
</dbReference>
<dbReference type="InterPro" id="IPR001647">
    <property type="entry name" value="HTH_TetR"/>
</dbReference>
<keyword evidence="1" id="KW-0805">Transcription regulation</keyword>
<proteinExistence type="predicted"/>
<sequence>MPSHKSASQELTKGMIVQNARTLFVEKGFQGVSMRSIAKEVGCTHGALYYHFKNKAELFYAIKDQMVEKNIAERLWDLFEELLDVVITALTESGTVDILAFKKSPEYIHIKELFEDSFLGNQLFGDDKAA</sequence>
<evidence type="ECO:0000259" key="5">
    <source>
        <dbReference type="PROSITE" id="PS50977"/>
    </source>
</evidence>
<comment type="caution">
    <text evidence="6">The sequence shown here is derived from an EMBL/GenBank/DDBJ whole genome shotgun (WGS) entry which is preliminary data.</text>
</comment>
<organism evidence="6 7">
    <name type="scientific">Sporosarcina limicola</name>
    <dbReference type="NCBI Taxonomy" id="34101"/>
    <lineage>
        <taxon>Bacteria</taxon>
        <taxon>Bacillati</taxon>
        <taxon>Bacillota</taxon>
        <taxon>Bacilli</taxon>
        <taxon>Bacillales</taxon>
        <taxon>Caryophanaceae</taxon>
        <taxon>Sporosarcina</taxon>
    </lineage>
</organism>
<feature type="DNA-binding region" description="H-T-H motif" evidence="4">
    <location>
        <begin position="33"/>
        <end position="52"/>
    </location>
</feature>
<gene>
    <name evidence="6" type="ORF">H4683_002056</name>
</gene>
<dbReference type="GO" id="GO:0000976">
    <property type="term" value="F:transcription cis-regulatory region binding"/>
    <property type="evidence" value="ECO:0007669"/>
    <property type="project" value="TreeGrafter"/>
</dbReference>
<evidence type="ECO:0000256" key="4">
    <source>
        <dbReference type="PROSITE-ProRule" id="PRU00335"/>
    </source>
</evidence>
<keyword evidence="7" id="KW-1185">Reference proteome</keyword>
<dbReference type="SUPFAM" id="SSF46689">
    <property type="entry name" value="Homeodomain-like"/>
    <property type="match status" value="1"/>
</dbReference>